<reference evidence="2" key="2">
    <citation type="journal article" date="2008" name="Nucleic Acids Res.">
        <title>The rice annotation project database (RAP-DB): 2008 update.</title>
        <authorList>
            <consortium name="The rice annotation project (RAP)"/>
        </authorList>
    </citation>
    <scope>GENOME REANNOTATION</scope>
    <source>
        <strain evidence="2">cv. Nipponbare</strain>
    </source>
</reference>
<feature type="non-terminal residue" evidence="1">
    <location>
        <position position="1"/>
    </location>
</feature>
<organism evidence="1 2">
    <name type="scientific">Oryza sativa subsp. japonica</name>
    <name type="common">Rice</name>
    <dbReference type="NCBI Taxonomy" id="39947"/>
    <lineage>
        <taxon>Eukaryota</taxon>
        <taxon>Viridiplantae</taxon>
        <taxon>Streptophyta</taxon>
        <taxon>Embryophyta</taxon>
        <taxon>Tracheophyta</taxon>
        <taxon>Spermatophyta</taxon>
        <taxon>Magnoliopsida</taxon>
        <taxon>Liliopsida</taxon>
        <taxon>Poales</taxon>
        <taxon>Poaceae</taxon>
        <taxon>BOP clade</taxon>
        <taxon>Oryzoideae</taxon>
        <taxon>Oryzeae</taxon>
        <taxon>Oryzinae</taxon>
        <taxon>Oryza</taxon>
        <taxon>Oryza sativa</taxon>
    </lineage>
</organism>
<dbReference type="KEGG" id="dosa:Os07g0446400"/>
<dbReference type="EMBL" id="AP008213">
    <property type="protein sequence ID" value="BAF21450.1"/>
    <property type="molecule type" value="Genomic_DNA"/>
</dbReference>
<proteinExistence type="predicted"/>
<sequence length="54" mass="5943">WTVEAVLPSLLSLETSSRQPPCRNLPDKLVQARSRLMPSCGGALAYTSWPCQRA</sequence>
<dbReference type="Proteomes" id="UP000000763">
    <property type="component" value="Chromosome 7"/>
</dbReference>
<name>Q0D6S3_ORYSJ</name>
<accession>Q0D6S3</accession>
<evidence type="ECO:0000313" key="1">
    <source>
        <dbReference type="EMBL" id="BAF21450.1"/>
    </source>
</evidence>
<dbReference type="AlphaFoldDB" id="Q0D6S3"/>
<gene>
    <name evidence="1" type="ordered locus">Os07g0446400</name>
</gene>
<evidence type="ECO:0000313" key="2">
    <source>
        <dbReference type="Proteomes" id="UP000000763"/>
    </source>
</evidence>
<protein>
    <submittedName>
        <fullName evidence="1">Os07g0446400 protein</fullName>
    </submittedName>
</protein>
<reference evidence="1 2" key="1">
    <citation type="journal article" date="2005" name="Nature">
        <title>The map-based sequence of the rice genome.</title>
        <authorList>
            <consortium name="International rice genome sequencing project (IRGSP)"/>
            <person name="Matsumoto T."/>
            <person name="Wu J."/>
            <person name="Kanamori H."/>
            <person name="Katayose Y."/>
            <person name="Fujisawa M."/>
            <person name="Namiki N."/>
            <person name="Mizuno H."/>
            <person name="Yamamoto K."/>
            <person name="Antonio B.A."/>
            <person name="Baba T."/>
            <person name="Sakata K."/>
            <person name="Nagamura Y."/>
            <person name="Aoki H."/>
            <person name="Arikawa K."/>
            <person name="Arita K."/>
            <person name="Bito T."/>
            <person name="Chiden Y."/>
            <person name="Fujitsuka N."/>
            <person name="Fukunaka R."/>
            <person name="Hamada M."/>
            <person name="Harada C."/>
            <person name="Hayashi A."/>
            <person name="Hijishita S."/>
            <person name="Honda M."/>
            <person name="Hosokawa S."/>
            <person name="Ichikawa Y."/>
            <person name="Idonuma A."/>
            <person name="Iijima M."/>
            <person name="Ikeda M."/>
            <person name="Ikeno M."/>
            <person name="Ito K."/>
            <person name="Ito S."/>
            <person name="Ito T."/>
            <person name="Ito Y."/>
            <person name="Ito Y."/>
            <person name="Iwabuchi A."/>
            <person name="Kamiya K."/>
            <person name="Karasawa W."/>
            <person name="Kurita K."/>
            <person name="Katagiri S."/>
            <person name="Kikuta A."/>
            <person name="Kobayashi H."/>
            <person name="Kobayashi N."/>
            <person name="Machita K."/>
            <person name="Maehara T."/>
            <person name="Masukawa M."/>
            <person name="Mizubayashi T."/>
            <person name="Mukai Y."/>
            <person name="Nagasaki H."/>
            <person name="Nagata Y."/>
            <person name="Naito S."/>
            <person name="Nakashima M."/>
            <person name="Nakama Y."/>
            <person name="Nakamichi Y."/>
            <person name="Nakamura M."/>
            <person name="Meguro A."/>
            <person name="Negishi M."/>
            <person name="Ohta I."/>
            <person name="Ohta T."/>
            <person name="Okamoto M."/>
            <person name="Ono N."/>
            <person name="Saji S."/>
            <person name="Sakaguchi M."/>
            <person name="Sakai K."/>
            <person name="Shibata M."/>
            <person name="Shimokawa T."/>
            <person name="Song J."/>
            <person name="Takazaki Y."/>
            <person name="Terasawa K."/>
            <person name="Tsugane M."/>
            <person name="Tsuji K."/>
            <person name="Ueda S."/>
            <person name="Waki K."/>
            <person name="Yamagata H."/>
            <person name="Yamamoto M."/>
            <person name="Yamamoto S."/>
            <person name="Yamane H."/>
            <person name="Yoshiki S."/>
            <person name="Yoshihara R."/>
            <person name="Yukawa K."/>
            <person name="Zhong H."/>
            <person name="Yano M."/>
            <person name="Yuan Q."/>
            <person name="Ouyang S."/>
            <person name="Liu J."/>
            <person name="Jones K.M."/>
            <person name="Gansberger K."/>
            <person name="Moffat K."/>
            <person name="Hill J."/>
            <person name="Bera J."/>
            <person name="Fadrosh D."/>
            <person name="Jin S."/>
            <person name="Johri S."/>
            <person name="Kim M."/>
            <person name="Overton L."/>
            <person name="Reardon M."/>
            <person name="Tsitrin T."/>
            <person name="Vuong H."/>
            <person name="Weaver B."/>
            <person name="Ciecko A."/>
            <person name="Tallon L."/>
            <person name="Jackson J."/>
            <person name="Pai G."/>
            <person name="Aken S.V."/>
            <person name="Utterback T."/>
            <person name="Reidmuller S."/>
            <person name="Feldblyum T."/>
            <person name="Hsiao J."/>
            <person name="Zismann V."/>
            <person name="Iobst S."/>
            <person name="de Vazeille A.R."/>
            <person name="Buell C.R."/>
            <person name="Ying K."/>
            <person name="Li Y."/>
            <person name="Lu T."/>
            <person name="Huang Y."/>
            <person name="Zhao Q."/>
            <person name="Feng Q."/>
            <person name="Zhang L."/>
            <person name="Zhu J."/>
            <person name="Weng Q."/>
            <person name="Mu J."/>
            <person name="Lu Y."/>
            <person name="Fan D."/>
            <person name="Liu Y."/>
            <person name="Guan J."/>
            <person name="Zhang Y."/>
            <person name="Yu S."/>
            <person name="Liu X."/>
            <person name="Zhang Y."/>
            <person name="Hong G."/>
            <person name="Han B."/>
            <person name="Choisne N."/>
            <person name="Demange N."/>
            <person name="Orjeda G."/>
            <person name="Samain S."/>
            <person name="Cattolico L."/>
            <person name="Pelletier E."/>
            <person name="Couloux A."/>
            <person name="Segurens B."/>
            <person name="Wincker P."/>
            <person name="D'Hont A."/>
            <person name="Scarpelli C."/>
            <person name="Weissenbach J."/>
            <person name="Salanoubat M."/>
            <person name="Quetier F."/>
            <person name="Yu Y."/>
            <person name="Kim H.R."/>
            <person name="Rambo T."/>
            <person name="Currie J."/>
            <person name="Collura K."/>
            <person name="Luo M."/>
            <person name="Yang T."/>
            <person name="Ammiraju J.S.S."/>
            <person name="Engler F."/>
            <person name="Soderlund C."/>
            <person name="Wing R.A."/>
            <person name="Palmer L.E."/>
            <person name="de la Bastide M."/>
            <person name="Spiegel L."/>
            <person name="Nascimento L."/>
            <person name="Zutavern T."/>
            <person name="O'Shaughnessy A."/>
            <person name="Dike S."/>
            <person name="Dedhia N."/>
            <person name="Preston R."/>
            <person name="Balija V."/>
            <person name="McCombie W.R."/>
            <person name="Chow T."/>
            <person name="Chen H."/>
            <person name="Chung M."/>
            <person name="Chen C."/>
            <person name="Shaw J."/>
            <person name="Wu H."/>
            <person name="Hsiao K."/>
            <person name="Chao Y."/>
            <person name="Chu M."/>
            <person name="Cheng C."/>
            <person name="Hour A."/>
            <person name="Lee P."/>
            <person name="Lin S."/>
            <person name="Lin Y."/>
            <person name="Liou J."/>
            <person name="Liu S."/>
            <person name="Hsing Y."/>
            <person name="Raghuvanshi S."/>
            <person name="Mohanty A."/>
            <person name="Bharti A.K."/>
            <person name="Gaur A."/>
            <person name="Gupta V."/>
            <person name="Kumar D."/>
            <person name="Ravi V."/>
            <person name="Vij S."/>
            <person name="Kapur A."/>
            <person name="Khurana P."/>
            <person name="Khurana P."/>
            <person name="Khurana J.P."/>
            <person name="Tyagi A.K."/>
            <person name="Gaikwad K."/>
            <person name="Singh A."/>
            <person name="Dalal V."/>
            <person name="Srivastava S."/>
            <person name="Dixit A."/>
            <person name="Pal A.K."/>
            <person name="Ghazi I.A."/>
            <person name="Yadav M."/>
            <person name="Pandit A."/>
            <person name="Bhargava A."/>
            <person name="Sureshbabu K."/>
            <person name="Batra K."/>
            <person name="Sharma T.R."/>
            <person name="Mohapatra T."/>
            <person name="Singh N.K."/>
            <person name="Messing J."/>
            <person name="Nelson A.B."/>
            <person name="Fuks G."/>
            <person name="Kavchok S."/>
            <person name="Keizer G."/>
            <person name="Linton E."/>
            <person name="Llaca V."/>
            <person name="Song R."/>
            <person name="Tanyolac B."/>
            <person name="Young S."/>
            <person name="Ho-Il K."/>
            <person name="Hahn J.H."/>
            <person name="Sangsakoo G."/>
            <person name="Vanavichit A."/>
            <person name="de Mattos Luiz.A.T."/>
            <person name="Zimmer P.D."/>
            <person name="Malone G."/>
            <person name="Dellagostin O."/>
            <person name="de Oliveira A.C."/>
            <person name="Bevan M."/>
            <person name="Bancroft I."/>
            <person name="Minx P."/>
            <person name="Cordum H."/>
            <person name="Wilson R."/>
            <person name="Cheng Z."/>
            <person name="Jin W."/>
            <person name="Jiang J."/>
            <person name="Leong S.A."/>
            <person name="Iwama H."/>
            <person name="Gojobori T."/>
            <person name="Itoh T."/>
            <person name="Niimura Y."/>
            <person name="Fujii Y."/>
            <person name="Habara T."/>
            <person name="Sakai H."/>
            <person name="Sato Y."/>
            <person name="Wilson G."/>
            <person name="Kumar K."/>
            <person name="McCouch S."/>
            <person name="Juretic N."/>
            <person name="Hoen D."/>
            <person name="Wright S."/>
            <person name="Bruskiewich R."/>
            <person name="Bureau T."/>
            <person name="Miyao A."/>
            <person name="Hirochika H."/>
            <person name="Nishikawa T."/>
            <person name="Kadowaki K."/>
            <person name="Sugiura M."/>
            <person name="Burr B."/>
            <person name="Sasaki T."/>
        </authorList>
    </citation>
    <scope>NUCLEOTIDE SEQUENCE [LARGE SCALE GENOMIC DNA]</scope>
    <source>
        <strain evidence="2">cv. Nipponbare</strain>
    </source>
</reference>